<dbReference type="Proteomes" id="UP000029500">
    <property type="component" value="Chromosome"/>
</dbReference>
<dbReference type="EMBL" id="CP009287">
    <property type="protein sequence ID" value="AIQ69331.1"/>
    <property type="molecule type" value="Genomic_DNA"/>
</dbReference>
<gene>
    <name evidence="1" type="ORF">PGRAT_18120</name>
</gene>
<evidence type="ECO:0000313" key="1">
    <source>
        <dbReference type="EMBL" id="AIQ69331.1"/>
    </source>
</evidence>
<evidence type="ECO:0000313" key="2">
    <source>
        <dbReference type="Proteomes" id="UP000029500"/>
    </source>
</evidence>
<dbReference type="OrthoDB" id="2661274at2"/>
<protein>
    <recommendedName>
        <fullName evidence="3">DUF4375 domain-containing protein</fullName>
    </recommendedName>
</protein>
<dbReference type="HOGENOM" id="CLU_129800_0_0_9"/>
<keyword evidence="2" id="KW-1185">Reference proteome</keyword>
<accession>A0A089M6A8</accession>
<dbReference type="eggNOG" id="ENOG50330BQ">
    <property type="taxonomic scope" value="Bacteria"/>
</dbReference>
<dbReference type="RefSeq" id="WP_025704707.1">
    <property type="nucleotide sequence ID" value="NZ_CP009287.1"/>
</dbReference>
<organism evidence="1 2">
    <name type="scientific">Paenibacillus graminis</name>
    <dbReference type="NCBI Taxonomy" id="189425"/>
    <lineage>
        <taxon>Bacteria</taxon>
        <taxon>Bacillati</taxon>
        <taxon>Bacillota</taxon>
        <taxon>Bacilli</taxon>
        <taxon>Bacillales</taxon>
        <taxon>Paenibacillaceae</taxon>
        <taxon>Paenibacillus</taxon>
    </lineage>
</organism>
<reference evidence="1 2" key="1">
    <citation type="submission" date="2014-08" db="EMBL/GenBank/DDBJ databases">
        <title>Comparative genomics of the Paenibacillus odorifer group.</title>
        <authorList>
            <person name="den Bakker H.C."/>
            <person name="Tsai Y.-C."/>
            <person name="Martin N."/>
            <person name="Korlach J."/>
            <person name="Wiedmann M."/>
        </authorList>
    </citation>
    <scope>NUCLEOTIDE SEQUENCE [LARGE SCALE GENOMIC DNA]</scope>
    <source>
        <strain evidence="1 2">DSM 15220</strain>
    </source>
</reference>
<evidence type="ECO:0008006" key="3">
    <source>
        <dbReference type="Google" id="ProtNLM"/>
    </source>
</evidence>
<dbReference type="KEGG" id="pgm:PGRAT_18120"/>
<dbReference type="AlphaFoldDB" id="A0A089M6A8"/>
<name>A0A089M6A8_9BACL</name>
<sequence length="171" mass="19949">MLVAMGRIDFDSYSDERLAWACMEPTFMRIRGKSPAVKAAAITELGKGQRALCMFRIMYDHSYRSPAELYAWSSYLLGQPGYWSGVLEGVRFFADNVLRELLEETQERLETRNLRLGLEWGDAGLKDLETDQDLRRIINVLYERFQRIIPDSHTIIAEYIRTHPDEFVEFT</sequence>
<proteinExistence type="predicted"/>